<feature type="transmembrane region" description="Helical" evidence="8">
    <location>
        <begin position="182"/>
        <end position="201"/>
    </location>
</feature>
<name>A0A5C8NZU9_9BACI</name>
<dbReference type="GO" id="GO:0005886">
    <property type="term" value="C:plasma membrane"/>
    <property type="evidence" value="ECO:0007669"/>
    <property type="project" value="UniProtKB-SubCell"/>
</dbReference>
<evidence type="ECO:0000256" key="4">
    <source>
        <dbReference type="ARBA" id="ARBA00022475"/>
    </source>
</evidence>
<feature type="transmembrane region" description="Helical" evidence="8">
    <location>
        <begin position="243"/>
        <end position="263"/>
    </location>
</feature>
<feature type="transmembrane region" description="Helical" evidence="8">
    <location>
        <begin position="269"/>
        <end position="289"/>
    </location>
</feature>
<keyword evidence="4" id="KW-1003">Cell membrane</keyword>
<dbReference type="PANTHER" id="PTHR22911:SF137">
    <property type="entry name" value="SOLUTE CARRIER FAMILY 35 MEMBER G2-RELATED"/>
    <property type="match status" value="1"/>
</dbReference>
<accession>A0A5C8NZU9</accession>
<feature type="transmembrane region" description="Helical" evidence="8">
    <location>
        <begin position="76"/>
        <end position="95"/>
    </location>
</feature>
<keyword evidence="5 8" id="KW-0812">Transmembrane</keyword>
<feature type="transmembrane region" description="Helical" evidence="8">
    <location>
        <begin position="38"/>
        <end position="56"/>
    </location>
</feature>
<dbReference type="EMBL" id="VDUW01000002">
    <property type="protein sequence ID" value="TXL66572.1"/>
    <property type="molecule type" value="Genomic_DNA"/>
</dbReference>
<keyword evidence="3" id="KW-0813">Transport</keyword>
<sequence length="305" mass="34278">MQTKKKTSIVDVISAYIIWGFLPIYWKLIDNVNAGEILAHRIIWSFVFMLAIITGMRAWPSFIKEYRHMLKNKKQFIGITLASIVISTNWLTYIWAVNNEYIVQASLGYYINPLISVLLGVIILKEKLTKGQVVSVLLASIGVLLLTVHAGVFPWVSIWLAISFAIYGFIKKTIHLSAMNGLTIETMIVTPIAFIYLLQLPQTAFSLDIFSKTNIVLIGAGIATATPLLLFSKGAKGIPLSMIGFLQYIAPTIMLGIGVFLYHETFSPMHLLAFSFIWIALIIYIASINEGPTFLHRKRRLKEHS</sequence>
<evidence type="ECO:0000256" key="1">
    <source>
        <dbReference type="ARBA" id="ARBA00004651"/>
    </source>
</evidence>
<evidence type="ECO:0000256" key="2">
    <source>
        <dbReference type="ARBA" id="ARBA00007362"/>
    </source>
</evidence>
<evidence type="ECO:0000256" key="8">
    <source>
        <dbReference type="SAM" id="Phobius"/>
    </source>
</evidence>
<dbReference type="RefSeq" id="WP_147665972.1">
    <property type="nucleotide sequence ID" value="NZ_VDUW01000002.1"/>
</dbReference>
<gene>
    <name evidence="10" type="primary">rarD</name>
    <name evidence="10" type="ORF">FHP05_04085</name>
</gene>
<comment type="similarity">
    <text evidence="2">Belongs to the EamA transporter family.</text>
</comment>
<dbReference type="PANTHER" id="PTHR22911">
    <property type="entry name" value="ACYL-MALONYL CONDENSING ENZYME-RELATED"/>
    <property type="match status" value="1"/>
</dbReference>
<evidence type="ECO:0000259" key="9">
    <source>
        <dbReference type="Pfam" id="PF00892"/>
    </source>
</evidence>
<feature type="transmembrane region" description="Helical" evidence="8">
    <location>
        <begin position="131"/>
        <end position="147"/>
    </location>
</feature>
<dbReference type="NCBIfam" id="TIGR00688">
    <property type="entry name" value="rarD"/>
    <property type="match status" value="1"/>
</dbReference>
<reference evidence="10 11" key="1">
    <citation type="submission" date="2019-06" db="EMBL/GenBank/DDBJ databases">
        <title>Cerasibacillus sp. nov., isolated from maize field.</title>
        <authorList>
            <person name="Lin S.-Y."/>
            <person name="Tsai C.-F."/>
            <person name="Young C.-C."/>
        </authorList>
    </citation>
    <scope>NUCLEOTIDE SEQUENCE [LARGE SCALE GENOMIC DNA]</scope>
    <source>
        <strain evidence="10 11">CC-CFT480</strain>
    </source>
</reference>
<organism evidence="10 11">
    <name type="scientific">Cerasibacillus terrae</name>
    <dbReference type="NCBI Taxonomy" id="2498845"/>
    <lineage>
        <taxon>Bacteria</taxon>
        <taxon>Bacillati</taxon>
        <taxon>Bacillota</taxon>
        <taxon>Bacilli</taxon>
        <taxon>Bacillales</taxon>
        <taxon>Bacillaceae</taxon>
        <taxon>Cerasibacillus</taxon>
    </lineage>
</organism>
<dbReference type="OrthoDB" id="369870at2"/>
<dbReference type="InterPro" id="IPR004626">
    <property type="entry name" value="RarD"/>
</dbReference>
<dbReference type="SUPFAM" id="SSF103481">
    <property type="entry name" value="Multidrug resistance efflux transporter EmrE"/>
    <property type="match status" value="2"/>
</dbReference>
<feature type="transmembrane region" description="Helical" evidence="8">
    <location>
        <begin position="7"/>
        <end position="26"/>
    </location>
</feature>
<dbReference type="Pfam" id="PF00892">
    <property type="entry name" value="EamA"/>
    <property type="match status" value="1"/>
</dbReference>
<keyword evidence="11" id="KW-1185">Reference proteome</keyword>
<dbReference type="AlphaFoldDB" id="A0A5C8NZU9"/>
<dbReference type="InterPro" id="IPR000620">
    <property type="entry name" value="EamA_dom"/>
</dbReference>
<evidence type="ECO:0000256" key="5">
    <source>
        <dbReference type="ARBA" id="ARBA00022692"/>
    </source>
</evidence>
<evidence type="ECO:0000313" key="10">
    <source>
        <dbReference type="EMBL" id="TXL66572.1"/>
    </source>
</evidence>
<protein>
    <submittedName>
        <fullName evidence="10">EamA family transporter RarD</fullName>
    </submittedName>
</protein>
<keyword evidence="6 8" id="KW-1133">Transmembrane helix</keyword>
<feature type="transmembrane region" description="Helical" evidence="8">
    <location>
        <begin position="153"/>
        <end position="170"/>
    </location>
</feature>
<feature type="transmembrane region" description="Helical" evidence="8">
    <location>
        <begin position="101"/>
        <end position="124"/>
    </location>
</feature>
<dbReference type="InterPro" id="IPR037185">
    <property type="entry name" value="EmrE-like"/>
</dbReference>
<evidence type="ECO:0000256" key="6">
    <source>
        <dbReference type="ARBA" id="ARBA00022989"/>
    </source>
</evidence>
<keyword evidence="7 8" id="KW-0472">Membrane</keyword>
<feature type="transmembrane region" description="Helical" evidence="8">
    <location>
        <begin position="213"/>
        <end position="231"/>
    </location>
</feature>
<evidence type="ECO:0000256" key="3">
    <source>
        <dbReference type="ARBA" id="ARBA00022448"/>
    </source>
</evidence>
<dbReference type="Proteomes" id="UP000321574">
    <property type="component" value="Unassembled WGS sequence"/>
</dbReference>
<evidence type="ECO:0000313" key="11">
    <source>
        <dbReference type="Proteomes" id="UP000321574"/>
    </source>
</evidence>
<proteinExistence type="inferred from homology"/>
<feature type="domain" description="EamA" evidence="9">
    <location>
        <begin position="12"/>
        <end position="147"/>
    </location>
</feature>
<comment type="subcellular location">
    <subcellularLocation>
        <location evidence="1">Cell membrane</location>
        <topology evidence="1">Multi-pass membrane protein</topology>
    </subcellularLocation>
</comment>
<evidence type="ECO:0000256" key="7">
    <source>
        <dbReference type="ARBA" id="ARBA00023136"/>
    </source>
</evidence>
<comment type="caution">
    <text evidence="10">The sequence shown here is derived from an EMBL/GenBank/DDBJ whole genome shotgun (WGS) entry which is preliminary data.</text>
</comment>